<evidence type="ECO:0000259" key="8">
    <source>
        <dbReference type="Pfam" id="PF12231"/>
    </source>
</evidence>
<dbReference type="InterPro" id="IPR022031">
    <property type="entry name" value="Rif1_N"/>
</dbReference>
<evidence type="ECO:0000313" key="10">
    <source>
        <dbReference type="Proteomes" id="UP001583193"/>
    </source>
</evidence>
<feature type="compositionally biased region" description="Basic and acidic residues" evidence="7">
    <location>
        <begin position="1615"/>
        <end position="1625"/>
    </location>
</feature>
<evidence type="ECO:0000256" key="7">
    <source>
        <dbReference type="SAM" id="MobiDB-lite"/>
    </source>
</evidence>
<feature type="compositionally biased region" description="Low complexity" evidence="7">
    <location>
        <begin position="1350"/>
        <end position="1365"/>
    </location>
</feature>
<accession>A0ABR3Y6K6</accession>
<feature type="compositionally biased region" description="Basic and acidic residues" evidence="7">
    <location>
        <begin position="1528"/>
        <end position="1539"/>
    </location>
</feature>
<feature type="domain" description="Telomere-associated protein Rif1 N-terminal" evidence="8">
    <location>
        <begin position="138"/>
        <end position="511"/>
    </location>
</feature>
<evidence type="ECO:0000256" key="3">
    <source>
        <dbReference type="ARBA" id="ARBA00022454"/>
    </source>
</evidence>
<feature type="compositionally biased region" description="Polar residues" evidence="7">
    <location>
        <begin position="1254"/>
        <end position="1265"/>
    </location>
</feature>
<feature type="compositionally biased region" description="Low complexity" evidence="7">
    <location>
        <begin position="1497"/>
        <end position="1510"/>
    </location>
</feature>
<dbReference type="Pfam" id="PF12231">
    <property type="entry name" value="Rif1_N"/>
    <property type="match status" value="1"/>
</dbReference>
<feature type="compositionally biased region" description="Polar residues" evidence="7">
    <location>
        <begin position="1366"/>
        <end position="1385"/>
    </location>
</feature>
<feature type="compositionally biased region" description="Basic and acidic residues" evidence="7">
    <location>
        <begin position="1664"/>
        <end position="1691"/>
    </location>
</feature>
<feature type="compositionally biased region" description="Basic and acidic residues" evidence="7">
    <location>
        <begin position="1640"/>
        <end position="1649"/>
    </location>
</feature>
<feature type="region of interest" description="Disordered" evidence="7">
    <location>
        <begin position="1664"/>
        <end position="1712"/>
    </location>
</feature>
<dbReference type="InterPro" id="IPR016024">
    <property type="entry name" value="ARM-type_fold"/>
</dbReference>
<feature type="region of interest" description="Disordered" evidence="7">
    <location>
        <begin position="1245"/>
        <end position="1433"/>
    </location>
</feature>
<evidence type="ECO:0000256" key="4">
    <source>
        <dbReference type="ARBA" id="ARBA00022895"/>
    </source>
</evidence>
<feature type="compositionally biased region" description="Basic and acidic residues" evidence="7">
    <location>
        <begin position="1409"/>
        <end position="1418"/>
    </location>
</feature>
<dbReference type="PANTHER" id="PTHR22928">
    <property type="entry name" value="TELOMERE-ASSOCIATED PROTEIN RIF1"/>
    <property type="match status" value="1"/>
</dbReference>
<feature type="compositionally biased region" description="Basic and acidic residues" evidence="7">
    <location>
        <begin position="1174"/>
        <end position="1199"/>
    </location>
</feature>
<feature type="region of interest" description="Disordered" evidence="7">
    <location>
        <begin position="1163"/>
        <end position="1209"/>
    </location>
</feature>
<comment type="subcellular location">
    <subcellularLocation>
        <location evidence="2">Chromosome</location>
        <location evidence="2">Telomere</location>
    </subcellularLocation>
    <subcellularLocation>
        <location evidence="1">Nucleus</location>
    </subcellularLocation>
</comment>
<evidence type="ECO:0000256" key="1">
    <source>
        <dbReference type="ARBA" id="ARBA00004123"/>
    </source>
</evidence>
<reference evidence="9 10" key="1">
    <citation type="journal article" date="2024" name="IMA Fungus">
        <title>IMA Genome - F19 : A genome assembly and annotation guide to empower mycologists, including annotated draft genome sequences of Ceratocystis pirilliformis, Diaporthe australafricana, Fusarium ophioides, Paecilomyces lecythidis, and Sporothrix stenoceras.</title>
        <authorList>
            <person name="Aylward J."/>
            <person name="Wilson A.M."/>
            <person name="Visagie C.M."/>
            <person name="Spraker J."/>
            <person name="Barnes I."/>
            <person name="Buitendag C."/>
            <person name="Ceriani C."/>
            <person name="Del Mar Angel L."/>
            <person name="du Plessis D."/>
            <person name="Fuchs T."/>
            <person name="Gasser K."/>
            <person name="Kramer D."/>
            <person name="Li W."/>
            <person name="Munsamy K."/>
            <person name="Piso A."/>
            <person name="Price J.L."/>
            <person name="Sonnekus B."/>
            <person name="Thomas C."/>
            <person name="van der Nest A."/>
            <person name="van Dijk A."/>
            <person name="van Heerden A."/>
            <person name="van Vuuren N."/>
            <person name="Yilmaz N."/>
            <person name="Duong T.A."/>
            <person name="van der Merwe N.A."/>
            <person name="Wingfield M.J."/>
            <person name="Wingfield B.D."/>
        </authorList>
    </citation>
    <scope>NUCLEOTIDE SEQUENCE [LARGE SCALE GENOMIC DNA]</scope>
    <source>
        <strain evidence="9 10">CMW 18167</strain>
    </source>
</reference>
<dbReference type="SUPFAM" id="SSF48371">
    <property type="entry name" value="ARM repeat"/>
    <property type="match status" value="1"/>
</dbReference>
<feature type="region of interest" description="Disordered" evidence="7">
    <location>
        <begin position="1458"/>
        <end position="1649"/>
    </location>
</feature>
<name>A0ABR3Y6K6_9EURO</name>
<proteinExistence type="predicted"/>
<comment type="caution">
    <text evidence="9">The sequence shown here is derived from an EMBL/GenBank/DDBJ whole genome shotgun (WGS) entry which is preliminary data.</text>
</comment>
<keyword evidence="6" id="KW-0131">Cell cycle</keyword>
<keyword evidence="5" id="KW-0539">Nucleus</keyword>
<feature type="compositionally biased region" description="Low complexity" evidence="7">
    <location>
        <begin position="1292"/>
        <end position="1301"/>
    </location>
</feature>
<dbReference type="EMBL" id="JAVDPF010000005">
    <property type="protein sequence ID" value="KAL1883571.1"/>
    <property type="molecule type" value="Genomic_DNA"/>
</dbReference>
<keyword evidence="3" id="KW-0158">Chromosome</keyword>
<evidence type="ECO:0000256" key="2">
    <source>
        <dbReference type="ARBA" id="ARBA00004574"/>
    </source>
</evidence>
<gene>
    <name evidence="9" type="ORF">Plec18167_002578</name>
</gene>
<dbReference type="PANTHER" id="PTHR22928:SF3">
    <property type="entry name" value="TELOMERE-ASSOCIATED PROTEIN RIF1"/>
    <property type="match status" value="1"/>
</dbReference>
<sequence>MVEVLNSLHARPPTPPRTISHSLTPNGERDRVQGQQALLETPGDSAASANGSTLRSSSRHSKRVNFSPWTNYIKPPALDSSTSKSAAELKALRPSNELKPSKSILKITNANVPVDPSNTTPQTAESLAMLVESVTQQLAGESPSSRLDAYMHLLGALKAYEGVPGEQELAGKLGLITQFIQRDICRDLTDASPLDINLTIHALKLCITLIWSQSLTAQLSDDFKTFIVDHSITCLQDAKMPRSVLNHYMLVLSTQNFHSKVMTNARLYRVLFVLRDVSERIKGTAIISQRLSIYQRLLNQSKSAMASHSGLWIEHLVSGLLHIIKDIRSKAISLGLQTSMSLGPNSTISSTLCDVFDRPLEKGTKLISEICERMSRMMSALDSGIHVPQIWSIIILLLRSKKFPIDQWGHFKEWVLVLQKCFNCGESAIKAQAILAWNRFVYVVSPDESTSLSLIRMLSKPILSQFERRKHDKLGSQASQLALSSYYNLLYYAFRPSVSFHHLDIVWEEYIVQPMNNIFSTNPRLSDRMCQVLFSLLWSPQAKVWSEDKVNQVPKLDPEELPSLDSKWVRSRVSSILKVFESLFKVAIWKDGSMGISNVGAAWINLSKALSNASSKEVKTSAETMQAVAGILGLLQRLWQAGPRSLNAGDGRSTDAFFGRFRSLSTAVILSVGTIPFTEKLLLKTPQETYQTAGTPMHRRPRNDTSIDTPILHLLRLIASLPPDLEPNSSYIRLIESTLEASLDGRVSRGARLDLLRQCTALYPSESDSQTAIPYSARFVWEAIAKLTEACLTSFPDGSTRGRDGSVSHDRDNVIEILISGLQFPDNISAWGHLLDTFVRVVTTELGEDAVSTIVIDPLAEKMQSLQIGWVCSASGRLLDHVSSLSCQSSDAFPTVSSEIGNSPAMRNAERRVPNPHKLIQLVDKVLRECYATTEQENIAHITRLTESVVSFLESGVLVFRLAALEALQEPLALWTKDEQERFNSGRPEASTLAAAYRALCATIPNILQACMTHDTYTLRKFSTIISAGLDSSHRSTKNRFIEFWNATFGLQESLEYPDSILSALRKLEPYINLQLPSLSPAAKYEATPDLAGSKHDVAAAEHLPRMDGINVDHSLENSLKNDRRTYFSSSPILIADDPPESLEDAGNLTLSQWEGRDEPRAQFIPVDSSPSQRTEHQKQPVTDDQRDIVQNDEPHDPDLPQSSRHPRVDEVSKFDLDTPTHLRHLSDAEVAARVQLTPTLPAVAESDDIFPGSSPTPGSKSQSRFDMVNHRSPPLQDLDTYTALDPPSSPPEMESSRNSPKGLGLSSEVIHYDTSVAVPVPEDVDQATSAPREPDNTADVSQQPPGVSDAAQDATQDATQDNTQSAELSNEMTLAHDGNSSYATPTRASKRKSRSRRNRSKSSTPKNRSVDRQESTARNESSMSAPAEFIPDSFSDDLEFQVASQLEQDLELAVDLDDVAKEQSENMPDTFPVTRKRKREMNETATPSDRSKRRSSVSSSVVTRASAKVESTTPQSSKKRKFSTRSQTHDTPSKEKRLSPKKRKGESRDTKAATSSGEGGVHEHDSVQSSPVRPSTAEKSSKKNRRSRRLSGITASPLLAGAETPKKKSSRSSRHAEEVLDDQKSPGAVEQSQPGSSHEIVHIPEEKEAVAIQNCSERELLVQDEQIKDPRTDDLEIIEERTVDNEENKGRQPRAQIEEVETGTTHPGSPMVVDAQYVSCEAQTDTLPDQDNTSADGILSSLRRILGSIKSTTFSREALREMDDVMFDMRVETHEAARRHGRDGKE</sequence>
<evidence type="ECO:0000256" key="5">
    <source>
        <dbReference type="ARBA" id="ARBA00023242"/>
    </source>
</evidence>
<feature type="compositionally biased region" description="Polar residues" evidence="7">
    <location>
        <begin position="47"/>
        <end position="56"/>
    </location>
</feature>
<evidence type="ECO:0000313" key="9">
    <source>
        <dbReference type="EMBL" id="KAL1883571.1"/>
    </source>
</evidence>
<feature type="region of interest" description="Disordered" evidence="7">
    <location>
        <begin position="1"/>
        <end position="62"/>
    </location>
</feature>
<evidence type="ECO:0000256" key="6">
    <source>
        <dbReference type="ARBA" id="ARBA00023306"/>
    </source>
</evidence>
<organism evidence="9 10">
    <name type="scientific">Paecilomyces lecythidis</name>
    <dbReference type="NCBI Taxonomy" id="3004212"/>
    <lineage>
        <taxon>Eukaryota</taxon>
        <taxon>Fungi</taxon>
        <taxon>Dikarya</taxon>
        <taxon>Ascomycota</taxon>
        <taxon>Pezizomycotina</taxon>
        <taxon>Eurotiomycetes</taxon>
        <taxon>Eurotiomycetidae</taxon>
        <taxon>Eurotiales</taxon>
        <taxon>Thermoascaceae</taxon>
        <taxon>Paecilomyces</taxon>
    </lineage>
</organism>
<feature type="compositionally biased region" description="Basic residues" evidence="7">
    <location>
        <begin position="1389"/>
        <end position="1401"/>
    </location>
</feature>
<protein>
    <recommendedName>
        <fullName evidence="8">Telomere-associated protein Rif1 N-terminal domain-containing protein</fullName>
    </recommendedName>
</protein>
<dbReference type="Proteomes" id="UP001583193">
    <property type="component" value="Unassembled WGS sequence"/>
</dbReference>
<keyword evidence="4" id="KW-0779">Telomere</keyword>
<keyword evidence="10" id="KW-1185">Reference proteome</keyword>